<sequence>MSEEYRRRGWWRDETFLDDLRRHTREHPGKAAVVARRTGSGDTRTLDYAELSLLTDRCAGALIELGVRPGDTVAVQLANGWELTVLALGCLRAGAQICPLLPVYRERELAAYLSLTRARVFITLAEFGAEARGELGLRLAAGLPSLEHVVVSGEARPEGTRDLHEFFFESPWEKTHAADLGGRDLGPDEPYLTLFTSGTTGEPKGVLHSQNTLYAPIRGEAEVFGLDGTDVVTMIASYTHYTGFVRGMLMPVALGGTAVFQDSTDGAAMADLLAEHKVTYLYGPPHFLRPLVDAQRAEPRDLTALRWLVGGSAPIPTPLVQEIGEVFGRRLFSLWGMSENGAVTISRPDDPVDWAVHSDGRPISDMEFRIDPHPGQREEAGVLWVRGPTQCLGYLRRAELYASFCDEDGWFDTGDLARHDGRGGIRITGRTKDTVFRNGFFVPTTEMEEILTRHPGVEEAAVIGLPVLGGADQMICAVIRPAAADGGIGLDGVRALLRDAGMTAFFWPERLELVDDLPRAAATGKVRKVELRDRFI</sequence>
<dbReference type="Proteomes" id="UP000295578">
    <property type="component" value="Unassembled WGS sequence"/>
</dbReference>
<reference evidence="3 4" key="1">
    <citation type="submission" date="2019-03" db="EMBL/GenBank/DDBJ databases">
        <title>Draft genome sequences of novel Actinobacteria.</title>
        <authorList>
            <person name="Sahin N."/>
            <person name="Ay H."/>
            <person name="Saygin H."/>
        </authorList>
    </citation>
    <scope>NUCLEOTIDE SEQUENCE [LARGE SCALE GENOMIC DNA]</scope>
    <source>
        <strain evidence="3 4">DSM 45941</strain>
    </source>
</reference>
<dbReference type="Gene3D" id="3.30.300.30">
    <property type="match status" value="1"/>
</dbReference>
<evidence type="ECO:0000259" key="2">
    <source>
        <dbReference type="Pfam" id="PF13193"/>
    </source>
</evidence>
<dbReference type="InterPro" id="IPR025110">
    <property type="entry name" value="AMP-bd_C"/>
</dbReference>
<comment type="caution">
    <text evidence="3">The sequence shown here is derived from an EMBL/GenBank/DDBJ whole genome shotgun (WGS) entry which is preliminary data.</text>
</comment>
<dbReference type="OrthoDB" id="9803968at2"/>
<dbReference type="InterPro" id="IPR000873">
    <property type="entry name" value="AMP-dep_synth/lig_dom"/>
</dbReference>
<dbReference type="SUPFAM" id="SSF56801">
    <property type="entry name" value="Acetyl-CoA synthetase-like"/>
    <property type="match status" value="1"/>
</dbReference>
<evidence type="ECO:0000259" key="1">
    <source>
        <dbReference type="Pfam" id="PF00501"/>
    </source>
</evidence>
<dbReference type="EMBL" id="SMKY01000001">
    <property type="protein sequence ID" value="TDD93002.1"/>
    <property type="molecule type" value="Genomic_DNA"/>
</dbReference>
<feature type="domain" description="AMP-dependent synthetase/ligase" evidence="1">
    <location>
        <begin position="21"/>
        <end position="395"/>
    </location>
</feature>
<dbReference type="Pfam" id="PF00501">
    <property type="entry name" value="AMP-binding"/>
    <property type="match status" value="1"/>
</dbReference>
<dbReference type="PANTHER" id="PTHR43767:SF1">
    <property type="entry name" value="NONRIBOSOMAL PEPTIDE SYNTHASE PES1 (EUROFUNG)-RELATED"/>
    <property type="match status" value="1"/>
</dbReference>
<keyword evidence="4" id="KW-1185">Reference proteome</keyword>
<feature type="domain" description="AMP-binding enzyme C-terminal" evidence="2">
    <location>
        <begin position="446"/>
        <end position="521"/>
    </location>
</feature>
<keyword evidence="3" id="KW-0436">Ligase</keyword>
<dbReference type="PANTHER" id="PTHR43767">
    <property type="entry name" value="LONG-CHAIN-FATTY-ACID--COA LIGASE"/>
    <property type="match status" value="1"/>
</dbReference>
<protein>
    <submittedName>
        <fullName evidence="3">Acyl--CoA ligase</fullName>
    </submittedName>
</protein>
<evidence type="ECO:0000313" key="4">
    <source>
        <dbReference type="Proteomes" id="UP000295578"/>
    </source>
</evidence>
<gene>
    <name evidence="3" type="ORF">E1293_00390</name>
</gene>
<dbReference type="AlphaFoldDB" id="A0A4R5C7Q6"/>
<dbReference type="InterPro" id="IPR042099">
    <property type="entry name" value="ANL_N_sf"/>
</dbReference>
<dbReference type="InterPro" id="IPR045851">
    <property type="entry name" value="AMP-bd_C_sf"/>
</dbReference>
<proteinExistence type="predicted"/>
<dbReference type="InterPro" id="IPR050237">
    <property type="entry name" value="ATP-dep_AMP-bd_enzyme"/>
</dbReference>
<organism evidence="3 4">
    <name type="scientific">Actinomadura darangshiensis</name>
    <dbReference type="NCBI Taxonomy" id="705336"/>
    <lineage>
        <taxon>Bacteria</taxon>
        <taxon>Bacillati</taxon>
        <taxon>Actinomycetota</taxon>
        <taxon>Actinomycetes</taxon>
        <taxon>Streptosporangiales</taxon>
        <taxon>Thermomonosporaceae</taxon>
        <taxon>Actinomadura</taxon>
    </lineage>
</organism>
<accession>A0A4R5C7Q6</accession>
<evidence type="ECO:0000313" key="3">
    <source>
        <dbReference type="EMBL" id="TDD93002.1"/>
    </source>
</evidence>
<dbReference type="Pfam" id="PF13193">
    <property type="entry name" value="AMP-binding_C"/>
    <property type="match status" value="1"/>
</dbReference>
<name>A0A4R5C7Q6_9ACTN</name>
<dbReference type="Gene3D" id="3.40.50.12780">
    <property type="entry name" value="N-terminal domain of ligase-like"/>
    <property type="match status" value="1"/>
</dbReference>
<dbReference type="GO" id="GO:0016878">
    <property type="term" value="F:acid-thiol ligase activity"/>
    <property type="evidence" value="ECO:0007669"/>
    <property type="project" value="UniProtKB-ARBA"/>
</dbReference>